<keyword evidence="5" id="KW-0479">Metal-binding</keyword>
<name>A0A8J2X8W6_ZYGB2</name>
<evidence type="ECO:0000256" key="1">
    <source>
        <dbReference type="ARBA" id="ARBA00001933"/>
    </source>
</evidence>
<dbReference type="InterPro" id="IPR026956">
    <property type="entry name" value="D-ser_dehydrat-like_dom"/>
</dbReference>
<dbReference type="InterPro" id="IPR051466">
    <property type="entry name" value="D-amino_acid_metab_enzyme"/>
</dbReference>
<evidence type="ECO:0000256" key="13">
    <source>
        <dbReference type="ARBA" id="ARBA00075219"/>
    </source>
</evidence>
<keyword evidence="6" id="KW-0862">Zinc</keyword>
<dbReference type="InterPro" id="IPR042208">
    <property type="entry name" value="D-ser_dehydrat-like_sf"/>
</dbReference>
<organism evidence="15 16">
    <name type="scientific">Zygosaccharomyces bailii (strain CLIB 213 / ATCC 58445 / CBS 680 / BCRC 21525 / NBRC 1098 / NCYC 1416 / NRRL Y-2227)</name>
    <dbReference type="NCBI Taxonomy" id="1333698"/>
    <lineage>
        <taxon>Eukaryota</taxon>
        <taxon>Fungi</taxon>
        <taxon>Dikarya</taxon>
        <taxon>Ascomycota</taxon>
        <taxon>Saccharomycotina</taxon>
        <taxon>Saccharomycetes</taxon>
        <taxon>Saccharomycetales</taxon>
        <taxon>Saccharomycetaceae</taxon>
        <taxon>Zygosaccharomyces</taxon>
    </lineage>
</organism>
<dbReference type="InterPro" id="IPR029066">
    <property type="entry name" value="PLP-binding_barrel"/>
</dbReference>
<evidence type="ECO:0000256" key="7">
    <source>
        <dbReference type="ARBA" id="ARBA00022898"/>
    </source>
</evidence>
<keyword evidence="7" id="KW-0663">Pyridoxal phosphate</keyword>
<gene>
    <name evidence="15" type="ORF">BN860_06480g</name>
</gene>
<keyword evidence="4" id="KW-0216">Detoxification</keyword>
<feature type="domain" description="D-serine dehydratase-like" evidence="14">
    <location>
        <begin position="307"/>
        <end position="414"/>
    </location>
</feature>
<accession>A0A8J2X8W6</accession>
<reference evidence="16" key="1">
    <citation type="journal article" date="2013" name="Genome Announc.">
        <title>Genome sequence of the food spoilage yeast Zygosaccharomyces bailii CLIB 213(T).</title>
        <authorList>
            <person name="Galeote V."/>
            <person name="Bigey F."/>
            <person name="Devillers H."/>
            <person name="Neuveglise C."/>
            <person name="Dequin S."/>
        </authorList>
    </citation>
    <scope>NUCLEOTIDE SEQUENCE [LARGE SCALE GENOMIC DNA]</scope>
    <source>
        <strain evidence="16">CLIB 213 / ATCC 58445 / CBS 680 / CCRC 21525 / NBRC 1098 / NCYC 1416 / NRRL Y-2227</strain>
    </source>
</reference>
<dbReference type="GO" id="GO:0036088">
    <property type="term" value="P:D-serine catabolic process"/>
    <property type="evidence" value="ECO:0007669"/>
    <property type="project" value="TreeGrafter"/>
</dbReference>
<dbReference type="SUPFAM" id="SSF51419">
    <property type="entry name" value="PLP-binding barrel"/>
    <property type="match status" value="1"/>
</dbReference>
<dbReference type="Pfam" id="PF01168">
    <property type="entry name" value="Ala_racemase_N"/>
    <property type="match status" value="1"/>
</dbReference>
<evidence type="ECO:0000256" key="11">
    <source>
        <dbReference type="ARBA" id="ARBA00066349"/>
    </source>
</evidence>
<protein>
    <recommendedName>
        <fullName evidence="12">D-serine dehydratase</fullName>
        <ecNumber evidence="11">4.3.1.18</ecNumber>
    </recommendedName>
    <alternativeName>
        <fullName evidence="13">D-serine deaminase</fullName>
    </alternativeName>
</protein>
<evidence type="ECO:0000256" key="10">
    <source>
        <dbReference type="ARBA" id="ARBA00055764"/>
    </source>
</evidence>
<evidence type="ECO:0000256" key="5">
    <source>
        <dbReference type="ARBA" id="ARBA00022723"/>
    </source>
</evidence>
<dbReference type="Gene3D" id="3.20.20.10">
    <property type="entry name" value="Alanine racemase"/>
    <property type="match status" value="1"/>
</dbReference>
<dbReference type="GO" id="GO:0008721">
    <property type="term" value="F:D-serine ammonia-lyase activity"/>
    <property type="evidence" value="ECO:0007669"/>
    <property type="project" value="UniProtKB-EC"/>
</dbReference>
<proteinExistence type="inferred from homology"/>
<evidence type="ECO:0000256" key="9">
    <source>
        <dbReference type="ARBA" id="ARBA00051198"/>
    </source>
</evidence>
<dbReference type="GO" id="GO:0009636">
    <property type="term" value="P:response to toxic substance"/>
    <property type="evidence" value="ECO:0007669"/>
    <property type="project" value="UniProtKB-KW"/>
</dbReference>
<evidence type="ECO:0000256" key="2">
    <source>
        <dbReference type="ARBA" id="ARBA00001947"/>
    </source>
</evidence>
<evidence type="ECO:0000313" key="15">
    <source>
        <dbReference type="EMBL" id="CDF90350.1"/>
    </source>
</evidence>
<dbReference type="EC" id="4.3.1.18" evidence="11"/>
<dbReference type="EMBL" id="HG316459">
    <property type="protein sequence ID" value="CDF90350.1"/>
    <property type="molecule type" value="Genomic_DNA"/>
</dbReference>
<dbReference type="Pfam" id="PF14031">
    <property type="entry name" value="D-ser_dehydrat"/>
    <property type="match status" value="1"/>
</dbReference>
<comment type="cofactor">
    <cofactor evidence="2">
        <name>Zn(2+)</name>
        <dbReference type="ChEBI" id="CHEBI:29105"/>
    </cofactor>
</comment>
<dbReference type="Gene3D" id="2.40.37.20">
    <property type="entry name" value="D-serine dehydratase-like domain"/>
    <property type="match status" value="1"/>
</dbReference>
<sequence length="429" mass="48121">MTDLLSKYGGKSFQSLPTPSFVLQQEKFDRNCKLMLNSVHDLSQITGKEILFRAHIKTHKTAQGTFKQLGFGIPSSKMTSNSILISTMKEAHGLLDFQESLGKDYVKDICYSMPAGVIPALEQLSILSRRVESLRIFVDHLEHLDNLVRFGLPASKKKWSVFIKVDMGTQRAGLNPQSEEFLALLRKAISHDVSEVVELYGFYAHAGHSYSSDSIEDAHEYLIEEIEAVNYAAQLLTLQAPEMDLSKLVLSVGATPTSNALRVADESKLTNIIQKKLQGVLEIHCGNYCVYDLQQLSTGCIKDYDISGFVLGSVFSSYEARNEILTDTGVMVLTREASKVPGRGLCVRLEDILYNEPFNYQWYVDRVSQEHGILKTYENSGARSTDVKIGSKIAILPQHACIVMGQFPYYFVVDKDGTVTDMWTPFQKW</sequence>
<keyword evidence="8" id="KW-0456">Lyase</keyword>
<comment type="function">
    <text evidence="10">Catalyzes the conversion of D-serine to pyruvate and ammonia. May play a role in D-serine detoxification.</text>
</comment>
<comment type="catalytic activity">
    <reaction evidence="9">
        <text>D-serine = pyruvate + NH4(+)</text>
        <dbReference type="Rhea" id="RHEA:13977"/>
        <dbReference type="ChEBI" id="CHEBI:15361"/>
        <dbReference type="ChEBI" id="CHEBI:28938"/>
        <dbReference type="ChEBI" id="CHEBI:35247"/>
        <dbReference type="EC" id="4.3.1.18"/>
    </reaction>
    <physiologicalReaction direction="left-to-right" evidence="9">
        <dbReference type="Rhea" id="RHEA:13978"/>
    </physiologicalReaction>
</comment>
<comment type="cofactor">
    <cofactor evidence="1">
        <name>pyridoxal 5'-phosphate</name>
        <dbReference type="ChEBI" id="CHEBI:597326"/>
    </cofactor>
</comment>
<comment type="similarity">
    <text evidence="3">Belongs to the DSD1 family.</text>
</comment>
<evidence type="ECO:0000256" key="12">
    <source>
        <dbReference type="ARBA" id="ARBA00069616"/>
    </source>
</evidence>
<evidence type="ECO:0000259" key="14">
    <source>
        <dbReference type="SMART" id="SM01119"/>
    </source>
</evidence>
<dbReference type="SMART" id="SM01119">
    <property type="entry name" value="D-ser_dehydrat"/>
    <property type="match status" value="1"/>
</dbReference>
<evidence type="ECO:0000313" key="16">
    <source>
        <dbReference type="Proteomes" id="UP000019375"/>
    </source>
</evidence>
<dbReference type="PANTHER" id="PTHR28004:SF2">
    <property type="entry name" value="D-SERINE DEHYDRATASE"/>
    <property type="match status" value="1"/>
</dbReference>
<dbReference type="Proteomes" id="UP000019375">
    <property type="component" value="Unassembled WGS sequence"/>
</dbReference>
<evidence type="ECO:0000256" key="4">
    <source>
        <dbReference type="ARBA" id="ARBA00022575"/>
    </source>
</evidence>
<evidence type="ECO:0000256" key="8">
    <source>
        <dbReference type="ARBA" id="ARBA00023239"/>
    </source>
</evidence>
<dbReference type="GO" id="GO:0046872">
    <property type="term" value="F:metal ion binding"/>
    <property type="evidence" value="ECO:0007669"/>
    <property type="project" value="UniProtKB-KW"/>
</dbReference>
<dbReference type="FunFam" id="3.20.20.10:FF:000016">
    <property type="entry name" value="D-serine dehydratase"/>
    <property type="match status" value="1"/>
</dbReference>
<evidence type="ECO:0000256" key="3">
    <source>
        <dbReference type="ARBA" id="ARBA00005323"/>
    </source>
</evidence>
<dbReference type="InterPro" id="IPR001608">
    <property type="entry name" value="Ala_racemase_N"/>
</dbReference>
<keyword evidence="16" id="KW-1185">Reference proteome</keyword>
<dbReference type="PANTHER" id="PTHR28004">
    <property type="entry name" value="ZGC:162816-RELATED"/>
    <property type="match status" value="1"/>
</dbReference>
<dbReference type="AlphaFoldDB" id="A0A8J2X8W6"/>
<evidence type="ECO:0000256" key="6">
    <source>
        <dbReference type="ARBA" id="ARBA00022833"/>
    </source>
</evidence>
<dbReference type="OrthoDB" id="20198at2759"/>